<name>A0A0C3F941_PILCF</name>
<sequence length="1101" mass="120882">MDEISIGQLSYIPAESSQQHGLGDLDTAGIRLLGQFPRLGELTDVKHAILNLQKAAELTDDGHQSKPGRLLNLSVSQEPRFGCLGELADLNDATFNEQMVVKLSDDGHPDKPMYLANLGINQEARFGWLGELADLENAISNKQKAAELTDDGDSDKPMLLSNLGNSQGTRFRRIGELADLENAISNKQKAVKLTDDGHPDKPIYLSNLGNSQTTQTHFRHLGELSDLENAIFNKQKAVELMDDGNPDKPMYLSHLDSSQQTRFGCLGELADLENAISNRQRAVELTDDRHPSKPGYLSNLGIIQHMRFGRLSKLVDLENAISNQQKAVELMDDGHPDKPMYLSHLGSSQQTRFGRLGGLADLENAISNQQRAVELTDDRHPAKSGYLSNLGIGQHTRFGRLGELADLENAISNQQKAVELTDDEHPDKPMSLSNLGNSQKTRFRRLGDLADIKNAISNQQKAAVELTDEGHPSKPRYLSNLGISQHTRFGRLGELADIKSAILNIAVAVDLTDVRDPHRSGYLLNLGLCQESIFAFLEAESHLAAAISAFKEAAHLNTAYPSTALLAARKWADISRHGGYLSSALNGYRIALEILLRVAWLGLDPLSHRNHLLRERSENLGCLAATCAIQLGQLDEAVELLDLGRSVYWQQVSSLRSDLETLKEEDKDLVNKLESVGRKLDAQKSHDSTLIGEDQSVGINKKEVVGRRRRLLVSEWENLVEKVRQITGFKYFLRPTPFAQLRKAASVGQVIIINASHGGVDALIFGATGPIEHIPIPDIDLESLSKLSRNITTERPVNTSVAQQRNYVTRFLKPALRTIWDSIIIKIFNGIHISLADITVPPTRRIWWYPTGPLTFIPIHAAGPGRNSMGVSQLVISSYVTTLGSLLQSKGLVMKKHLKFLGISQLETPGESPLFQTAKEVDEVADVLRSSGWSEGDILSLQGSDATVSRVSSALDCCSWVHFACHGSQDHILGMKSALSLYDGHLELSAIASKRLSAGQFAFLSACHAASGVKDLPGEAMHLAAGFQFAGFPSVIATMWSIRDGDAPKVVHHTYRYLCRNGLQGLDPSEAATALNRAILHLRDDPNVTVDMWAPFVHFGI</sequence>
<evidence type="ECO:0000313" key="4">
    <source>
        <dbReference type="Proteomes" id="UP000054166"/>
    </source>
</evidence>
<dbReference type="Pfam" id="PF12770">
    <property type="entry name" value="CHAT"/>
    <property type="match status" value="1"/>
</dbReference>
<dbReference type="Proteomes" id="UP000054166">
    <property type="component" value="Unassembled WGS sequence"/>
</dbReference>
<protein>
    <recommendedName>
        <fullName evidence="2">CHAT domain-containing protein</fullName>
    </recommendedName>
</protein>
<accession>A0A0C3F941</accession>
<feature type="domain" description="CHAT" evidence="2">
    <location>
        <begin position="839"/>
        <end position="1100"/>
    </location>
</feature>
<keyword evidence="4" id="KW-1185">Reference proteome</keyword>
<dbReference type="PANTHER" id="PTHR19959:SF119">
    <property type="entry name" value="FUNGAL LIPASE-LIKE DOMAIN-CONTAINING PROTEIN"/>
    <property type="match status" value="1"/>
</dbReference>
<reference evidence="3 4" key="1">
    <citation type="submission" date="2014-04" db="EMBL/GenBank/DDBJ databases">
        <authorList>
            <consortium name="DOE Joint Genome Institute"/>
            <person name="Kuo A."/>
            <person name="Tarkka M."/>
            <person name="Buscot F."/>
            <person name="Kohler A."/>
            <person name="Nagy L.G."/>
            <person name="Floudas D."/>
            <person name="Copeland A."/>
            <person name="Barry K.W."/>
            <person name="Cichocki N."/>
            <person name="Veneault-Fourrey C."/>
            <person name="LaButti K."/>
            <person name="Lindquist E.A."/>
            <person name="Lipzen A."/>
            <person name="Lundell T."/>
            <person name="Morin E."/>
            <person name="Murat C."/>
            <person name="Sun H."/>
            <person name="Tunlid A."/>
            <person name="Henrissat B."/>
            <person name="Grigoriev I.V."/>
            <person name="Hibbett D.S."/>
            <person name="Martin F."/>
            <person name="Nordberg H.P."/>
            <person name="Cantor M.N."/>
            <person name="Hua S.X."/>
        </authorList>
    </citation>
    <scope>NUCLEOTIDE SEQUENCE [LARGE SCALE GENOMIC DNA]</scope>
    <source>
        <strain evidence="3 4">F 1598</strain>
    </source>
</reference>
<feature type="coiled-coil region" evidence="1">
    <location>
        <begin position="652"/>
        <end position="679"/>
    </location>
</feature>
<dbReference type="HOGENOM" id="CLU_001305_0_1_1"/>
<dbReference type="AlphaFoldDB" id="A0A0C3F941"/>
<evidence type="ECO:0000313" key="3">
    <source>
        <dbReference type="EMBL" id="KIM76474.1"/>
    </source>
</evidence>
<keyword evidence="1" id="KW-0175">Coiled coil</keyword>
<dbReference type="InterPro" id="IPR024983">
    <property type="entry name" value="CHAT_dom"/>
</dbReference>
<evidence type="ECO:0000259" key="2">
    <source>
        <dbReference type="Pfam" id="PF12770"/>
    </source>
</evidence>
<proteinExistence type="predicted"/>
<dbReference type="EMBL" id="KN833034">
    <property type="protein sequence ID" value="KIM76474.1"/>
    <property type="molecule type" value="Genomic_DNA"/>
</dbReference>
<dbReference type="OrthoDB" id="9991317at2759"/>
<dbReference type="InterPro" id="IPR011990">
    <property type="entry name" value="TPR-like_helical_dom_sf"/>
</dbReference>
<dbReference type="InParanoid" id="A0A0C3F941"/>
<reference evidence="4" key="2">
    <citation type="submission" date="2015-01" db="EMBL/GenBank/DDBJ databases">
        <title>Evolutionary Origins and Diversification of the Mycorrhizal Mutualists.</title>
        <authorList>
            <consortium name="DOE Joint Genome Institute"/>
            <consortium name="Mycorrhizal Genomics Consortium"/>
            <person name="Kohler A."/>
            <person name="Kuo A."/>
            <person name="Nagy L.G."/>
            <person name="Floudas D."/>
            <person name="Copeland A."/>
            <person name="Barry K.W."/>
            <person name="Cichocki N."/>
            <person name="Veneault-Fourrey C."/>
            <person name="LaButti K."/>
            <person name="Lindquist E.A."/>
            <person name="Lipzen A."/>
            <person name="Lundell T."/>
            <person name="Morin E."/>
            <person name="Murat C."/>
            <person name="Riley R."/>
            <person name="Ohm R."/>
            <person name="Sun H."/>
            <person name="Tunlid A."/>
            <person name="Henrissat B."/>
            <person name="Grigoriev I.V."/>
            <person name="Hibbett D.S."/>
            <person name="Martin F."/>
        </authorList>
    </citation>
    <scope>NUCLEOTIDE SEQUENCE [LARGE SCALE GENOMIC DNA]</scope>
    <source>
        <strain evidence="4">F 1598</strain>
    </source>
</reference>
<organism evidence="3 4">
    <name type="scientific">Piloderma croceum (strain F 1598)</name>
    <dbReference type="NCBI Taxonomy" id="765440"/>
    <lineage>
        <taxon>Eukaryota</taxon>
        <taxon>Fungi</taxon>
        <taxon>Dikarya</taxon>
        <taxon>Basidiomycota</taxon>
        <taxon>Agaricomycotina</taxon>
        <taxon>Agaricomycetes</taxon>
        <taxon>Agaricomycetidae</taxon>
        <taxon>Atheliales</taxon>
        <taxon>Atheliaceae</taxon>
        <taxon>Piloderma</taxon>
    </lineage>
</organism>
<evidence type="ECO:0000256" key="1">
    <source>
        <dbReference type="SAM" id="Coils"/>
    </source>
</evidence>
<dbReference type="PANTHER" id="PTHR19959">
    <property type="entry name" value="KINESIN LIGHT CHAIN"/>
    <property type="match status" value="1"/>
</dbReference>
<dbReference type="STRING" id="765440.A0A0C3F941"/>
<gene>
    <name evidence="3" type="ORF">PILCRDRAFT_77729</name>
</gene>
<dbReference type="SUPFAM" id="SSF81901">
    <property type="entry name" value="HCP-like"/>
    <property type="match status" value="2"/>
</dbReference>
<dbReference type="Gene3D" id="1.25.40.10">
    <property type="entry name" value="Tetratricopeptide repeat domain"/>
    <property type="match status" value="3"/>
</dbReference>